<dbReference type="NCBIfam" id="TIGR00254">
    <property type="entry name" value="GGDEF"/>
    <property type="match status" value="1"/>
</dbReference>
<evidence type="ECO:0000256" key="2">
    <source>
        <dbReference type="ARBA" id="ARBA00012528"/>
    </source>
</evidence>
<dbReference type="InterPro" id="IPR000160">
    <property type="entry name" value="GGDEF_dom"/>
</dbReference>
<dbReference type="InterPro" id="IPR050469">
    <property type="entry name" value="Diguanylate_Cyclase"/>
</dbReference>
<dbReference type="SMART" id="SM00267">
    <property type="entry name" value="GGDEF"/>
    <property type="match status" value="1"/>
</dbReference>
<proteinExistence type="predicted"/>
<dbReference type="InterPro" id="IPR043128">
    <property type="entry name" value="Rev_trsase/Diguanyl_cyclase"/>
</dbReference>
<dbReference type="Pfam" id="PF20975">
    <property type="entry name" value="DGCcoil"/>
    <property type="match status" value="1"/>
</dbReference>
<evidence type="ECO:0000256" key="4">
    <source>
        <dbReference type="SAM" id="Coils"/>
    </source>
</evidence>
<evidence type="ECO:0000313" key="7">
    <source>
        <dbReference type="Proteomes" id="UP000652567"/>
    </source>
</evidence>
<keyword evidence="4" id="KW-0175">Coiled coil</keyword>
<evidence type="ECO:0000256" key="3">
    <source>
        <dbReference type="ARBA" id="ARBA00034247"/>
    </source>
</evidence>
<reference evidence="6" key="1">
    <citation type="submission" date="2018-07" db="EMBL/GenBank/DDBJ databases">
        <title>Genome assembly of strain Ka43.</title>
        <authorList>
            <person name="Kukolya J."/>
            <person name="Nagy I."/>
            <person name="Horvath B."/>
            <person name="Toth A."/>
        </authorList>
    </citation>
    <scope>NUCLEOTIDE SEQUENCE</scope>
    <source>
        <strain evidence="6">KB43</strain>
    </source>
</reference>
<evidence type="ECO:0000313" key="6">
    <source>
        <dbReference type="EMBL" id="MBE8719045.1"/>
    </source>
</evidence>
<dbReference type="EMBL" id="PRDL01000001">
    <property type="protein sequence ID" value="MBE8719045.1"/>
    <property type="molecule type" value="Genomic_DNA"/>
</dbReference>
<dbReference type="Pfam" id="PF00990">
    <property type="entry name" value="GGDEF"/>
    <property type="match status" value="1"/>
</dbReference>
<dbReference type="PROSITE" id="PS50887">
    <property type="entry name" value="GGDEF"/>
    <property type="match status" value="1"/>
</dbReference>
<dbReference type="SUPFAM" id="SSF55073">
    <property type="entry name" value="Nucleotide cyclase"/>
    <property type="match status" value="1"/>
</dbReference>
<dbReference type="PANTHER" id="PTHR45138">
    <property type="entry name" value="REGULATORY COMPONENTS OF SENSORY TRANSDUCTION SYSTEM"/>
    <property type="match status" value="1"/>
</dbReference>
<keyword evidence="7" id="KW-1185">Reference proteome</keyword>
<dbReference type="EC" id="2.7.7.65" evidence="2"/>
<name>A0A928V8G4_9GAMM</name>
<dbReference type="GO" id="GO:0052621">
    <property type="term" value="F:diguanylate cyclase activity"/>
    <property type="evidence" value="ECO:0007669"/>
    <property type="project" value="UniProtKB-EC"/>
</dbReference>
<dbReference type="InterPro" id="IPR048516">
    <property type="entry name" value="DGCcoil"/>
</dbReference>
<dbReference type="Proteomes" id="UP000652567">
    <property type="component" value="Unassembled WGS sequence"/>
</dbReference>
<comment type="catalytic activity">
    <reaction evidence="3">
        <text>2 GTP = 3',3'-c-di-GMP + 2 diphosphate</text>
        <dbReference type="Rhea" id="RHEA:24898"/>
        <dbReference type="ChEBI" id="CHEBI:33019"/>
        <dbReference type="ChEBI" id="CHEBI:37565"/>
        <dbReference type="ChEBI" id="CHEBI:58805"/>
        <dbReference type="EC" id="2.7.7.65"/>
    </reaction>
</comment>
<gene>
    <name evidence="6" type="ORF">C4F51_17855</name>
</gene>
<dbReference type="Gene3D" id="3.30.70.270">
    <property type="match status" value="1"/>
</dbReference>
<evidence type="ECO:0000256" key="1">
    <source>
        <dbReference type="ARBA" id="ARBA00001946"/>
    </source>
</evidence>
<dbReference type="CDD" id="cd01949">
    <property type="entry name" value="GGDEF"/>
    <property type="match status" value="1"/>
</dbReference>
<dbReference type="PANTHER" id="PTHR45138:SF9">
    <property type="entry name" value="DIGUANYLATE CYCLASE DGCM-RELATED"/>
    <property type="match status" value="1"/>
</dbReference>
<dbReference type="InterPro" id="IPR029787">
    <property type="entry name" value="Nucleotide_cyclase"/>
</dbReference>
<organism evidence="6 7">
    <name type="scientific">Cellvibrio polysaccharolyticus</name>
    <dbReference type="NCBI Taxonomy" id="2082724"/>
    <lineage>
        <taxon>Bacteria</taxon>
        <taxon>Pseudomonadati</taxon>
        <taxon>Pseudomonadota</taxon>
        <taxon>Gammaproteobacteria</taxon>
        <taxon>Cellvibrionales</taxon>
        <taxon>Cellvibrionaceae</taxon>
        <taxon>Cellvibrio</taxon>
    </lineage>
</organism>
<feature type="coiled-coil region" evidence="4">
    <location>
        <begin position="353"/>
        <end position="394"/>
    </location>
</feature>
<accession>A0A928V8G4</accession>
<dbReference type="RefSeq" id="WP_193912101.1">
    <property type="nucleotide sequence ID" value="NZ_PRDL01000001.1"/>
</dbReference>
<comment type="caution">
    <text evidence="6">The sequence shown here is derived from an EMBL/GenBank/DDBJ whole genome shotgun (WGS) entry which is preliminary data.</text>
</comment>
<protein>
    <recommendedName>
        <fullName evidence="2">diguanylate cyclase</fullName>
        <ecNumber evidence="2">2.7.7.65</ecNumber>
    </recommendedName>
</protein>
<sequence>MVDRVSDEGTGGWREKYLDLLDEHEVLEHRSSEQLYLLTRALVRVSISADGQDQDLDAALERLRDNLRRGDLADLPALLERVDNALLGFEEQRNQHWTAIAAGLNDTIKPLQTLSLSRSINDRIQQFSARIPEDVKQFHAYPALLKALSLIYDEVVEQLRTPDTGLIGKIFGRPASAASASKDESLVEKDEPSVEIATVSIDEPADAPVIAVPAPTLTVLAEKIHRILTRLLDTLYVPDNLQPRSQELRLRLTGGESEEALLATIETTGQLISEASLAANEAFTTYLTSVNQELTDIYAVIGGEAERQQSLEAAAQQWQESMLNDMSDLEKNSQDASDLNQLKSLVNSRLGNIRQALKNYQQSEQQQKKMSGQLQELAKRIRAMEVEAEKNRTALEKHRHKALHDPLTGLPNREAYNERISNEYQRWLRYRHPLTVAICDLDHFKKINDNFGHQAGDRVLRFISRSISKRLREIDFFGRIGGEEFVFIMPDTTRDQAFVVLEKIRSSIAATEFNYKNEPMPITLSIGITQLIEGDRTETAMGRADVALYQAKNAGRNRCQIL</sequence>
<dbReference type="AlphaFoldDB" id="A0A928V8G4"/>
<evidence type="ECO:0000259" key="5">
    <source>
        <dbReference type="PROSITE" id="PS50887"/>
    </source>
</evidence>
<comment type="cofactor">
    <cofactor evidence="1">
        <name>Mg(2+)</name>
        <dbReference type="ChEBI" id="CHEBI:18420"/>
    </cofactor>
</comment>
<feature type="domain" description="GGDEF" evidence="5">
    <location>
        <begin position="432"/>
        <end position="562"/>
    </location>
</feature>
<dbReference type="FunFam" id="3.30.70.270:FF:000001">
    <property type="entry name" value="Diguanylate cyclase domain protein"/>
    <property type="match status" value="1"/>
</dbReference>